<organism evidence="1 2">
    <name type="scientific">Devosia soli</name>
    <dbReference type="NCBI Taxonomy" id="361041"/>
    <lineage>
        <taxon>Bacteria</taxon>
        <taxon>Pseudomonadati</taxon>
        <taxon>Pseudomonadota</taxon>
        <taxon>Alphaproteobacteria</taxon>
        <taxon>Hyphomicrobiales</taxon>
        <taxon>Devosiaceae</taxon>
        <taxon>Devosia</taxon>
    </lineage>
</organism>
<dbReference type="EMBL" id="LAJG01000001">
    <property type="protein sequence ID" value="KKB82571.1"/>
    <property type="molecule type" value="Genomic_DNA"/>
</dbReference>
<evidence type="ECO:0000313" key="2">
    <source>
        <dbReference type="Proteomes" id="UP000033514"/>
    </source>
</evidence>
<sequence>MPTRPIRTLQDFHDTQRAIHAYCSHYWVCSHDAQLALDLLAIHLGWSFDFYAGRDYLAGRLRCSICGWYHPTFALGHAGKRPEFSGTHGAGTVPVSAEELIALQRAREANMAREMPWVGKRKGGRKFGR</sequence>
<dbReference type="RefSeq" id="WP_046141042.1">
    <property type="nucleotide sequence ID" value="NZ_LAJG01000001.1"/>
</dbReference>
<dbReference type="PATRIC" id="fig|361041.3.peg.72"/>
<name>A0A0F5LJK5_9HYPH</name>
<protein>
    <submittedName>
        <fullName evidence="1">Uncharacterized protein</fullName>
    </submittedName>
</protein>
<keyword evidence="2" id="KW-1185">Reference proteome</keyword>
<comment type="caution">
    <text evidence="1">The sequence shown here is derived from an EMBL/GenBank/DDBJ whole genome shotgun (WGS) entry which is preliminary data.</text>
</comment>
<dbReference type="AlphaFoldDB" id="A0A0F5LJK5"/>
<dbReference type="Proteomes" id="UP000033514">
    <property type="component" value="Unassembled WGS sequence"/>
</dbReference>
<reference evidence="1 2" key="1">
    <citation type="submission" date="2015-03" db="EMBL/GenBank/DDBJ databases">
        <authorList>
            <person name="Hassan Y.I."/>
            <person name="Lepp D."/>
            <person name="Zhou T."/>
        </authorList>
    </citation>
    <scope>NUCLEOTIDE SEQUENCE [LARGE SCALE GENOMIC DNA]</scope>
    <source>
        <strain evidence="1 2">GH2-10</strain>
    </source>
</reference>
<dbReference type="OrthoDB" id="7947382at2"/>
<evidence type="ECO:0000313" key="1">
    <source>
        <dbReference type="EMBL" id="KKB82571.1"/>
    </source>
</evidence>
<accession>A0A0F5LJK5</accession>
<proteinExistence type="predicted"/>
<dbReference type="STRING" id="361041.VW35_00345"/>
<gene>
    <name evidence="1" type="ORF">VW35_00345</name>
</gene>